<dbReference type="RefSeq" id="WP_005136747.1">
    <property type="nucleotide sequence ID" value="NZ_FVAP01000004.1"/>
</dbReference>
<reference evidence="2 3" key="1">
    <citation type="submission" date="2016-11" db="EMBL/GenBank/DDBJ databases">
        <authorList>
            <consortium name="Pathogen Informatics"/>
        </authorList>
    </citation>
    <scope>NUCLEOTIDE SEQUENCE [LARGE SCALE GENOMIC DNA]</scope>
    <source>
        <strain evidence="2 3">911</strain>
    </source>
</reference>
<dbReference type="SUPFAM" id="SSF52980">
    <property type="entry name" value="Restriction endonuclease-like"/>
    <property type="match status" value="1"/>
</dbReference>
<dbReference type="InterPro" id="IPR011335">
    <property type="entry name" value="Restrct_endonuc-II-like"/>
</dbReference>
<protein>
    <recommendedName>
        <fullName evidence="1">Restriction endonuclease type IV Mrr domain-containing protein</fullName>
    </recommendedName>
</protein>
<dbReference type="InterPro" id="IPR007560">
    <property type="entry name" value="Restrct_endonuc_IV_Mrr"/>
</dbReference>
<accession>A0A1U2FI78</accession>
<gene>
    <name evidence="2" type="ORF">SAMEA2259716_02644</name>
</gene>
<name>A0A1U2FI78_9MYCO</name>
<dbReference type="EMBL" id="FVGW01000004">
    <property type="protein sequence ID" value="SKM10367.1"/>
    <property type="molecule type" value="Genomic_DNA"/>
</dbReference>
<proteinExistence type="predicted"/>
<evidence type="ECO:0000313" key="2">
    <source>
        <dbReference type="EMBL" id="SKM10367.1"/>
    </source>
</evidence>
<dbReference type="Pfam" id="PF04471">
    <property type="entry name" value="Mrr_cat"/>
    <property type="match status" value="1"/>
</dbReference>
<organism evidence="2 3">
    <name type="scientific">Mycobacteroides abscessus subsp. massiliense</name>
    <dbReference type="NCBI Taxonomy" id="1962118"/>
    <lineage>
        <taxon>Bacteria</taxon>
        <taxon>Bacillati</taxon>
        <taxon>Actinomycetota</taxon>
        <taxon>Actinomycetes</taxon>
        <taxon>Mycobacteriales</taxon>
        <taxon>Mycobacteriaceae</taxon>
        <taxon>Mycobacteroides</taxon>
        <taxon>Mycobacteroides abscessus</taxon>
    </lineage>
</organism>
<dbReference type="GO" id="GO:0004519">
    <property type="term" value="F:endonuclease activity"/>
    <property type="evidence" value="ECO:0007669"/>
    <property type="project" value="InterPro"/>
</dbReference>
<dbReference type="GO" id="GO:0009307">
    <property type="term" value="P:DNA restriction-modification system"/>
    <property type="evidence" value="ECO:0007669"/>
    <property type="project" value="InterPro"/>
</dbReference>
<dbReference type="AlphaFoldDB" id="A0A1U2FI78"/>
<evidence type="ECO:0000259" key="1">
    <source>
        <dbReference type="Pfam" id="PF04471"/>
    </source>
</evidence>
<sequence length="307" mass="34541">MEDILDEPEYGKPIDSSDIEKLVKEIASIDSASDWQTGVQVDLTSKVWRPPAVSADRSKILYVCFGQGIPKFVADRLRLASEKNIQVVVALNIAALYGTEILTTLSDCEADVMVLDDYREERRYKHRHFLAAIADVDVPVVPISRQEISRKVWATIDDGTNHQKGRRLEALLAFLFSQVADLKVVERNYRTATEEVDVVLQVDNISNRAWQKSVPFIIVEAKNRAEKASQQTVSALITKLQTKRGSAKIAILVSRLGFTDDARNQELRFSTSDMCIAMLDSSAIVKLIEADDLDMQLEDLIRYALLR</sequence>
<evidence type="ECO:0000313" key="3">
    <source>
        <dbReference type="Proteomes" id="UP000190074"/>
    </source>
</evidence>
<dbReference type="GO" id="GO:0003677">
    <property type="term" value="F:DNA binding"/>
    <property type="evidence" value="ECO:0007669"/>
    <property type="project" value="InterPro"/>
</dbReference>
<dbReference type="Proteomes" id="UP000190074">
    <property type="component" value="Unassembled WGS sequence"/>
</dbReference>
<feature type="domain" description="Restriction endonuclease type IV Mrr" evidence="1">
    <location>
        <begin position="165"/>
        <end position="287"/>
    </location>
</feature>